<sequence length="516" mass="57474">MQGLKSLPKIKDTDSIACIWDLFNTCLEALSVNVDAMSSVVTSMVLSRIPREIAIKFEMLNSATIPLVSDLMNFLEKQLLAIETVDQLDDELDSHDPSNASPSLQKPEERGSKKSRIPTTSALVVNTNQSPGSKPADIKKSQRKRPFPCVYCNQNGHWSADCSQVKTPEARQEILRTQNRCFLCLKQGHPAQTCSYFRQACHLCGQKHHPSLCPAKNQASNNTITICPSPLTPETSDVAALNLQVNHSSTTVILGTASVWLIGEEGKVQARLMQDDGSMVSFVREETARRVGAKKLGNVAANVAPFGELRGTTTNRSVYELHLQLLMGGRIITVTVLGDDVLCRTPSILTDPDVLRQLQDQRIQLADPPMKPGQEKPIDILLGSDCYWQIVNGQMIPLTSHLGLIGTHFGWMVNGQDPGLAQNVCSVVVGHVSVEEPLKRFWGLEHMGLLDNKVPQDKVLEEFARTATRKEDGRYVVRLPWKERAPSLSSNWTEAYRRLRGLIKRLYEKPDHRLYR</sequence>
<protein>
    <recommendedName>
        <fullName evidence="2">CCHC-type domain-containing protein</fullName>
    </recommendedName>
</protein>
<dbReference type="SUPFAM" id="SSF57756">
    <property type="entry name" value="Retrovirus zinc finger-like domains"/>
    <property type="match status" value="1"/>
</dbReference>
<reference evidence="3" key="2">
    <citation type="submission" date="2015-02" db="UniProtKB">
        <authorList>
            <consortium name="EnsemblMetazoa"/>
        </authorList>
    </citation>
    <scope>IDENTIFICATION</scope>
</reference>
<dbReference type="GO" id="GO:0008270">
    <property type="term" value="F:zinc ion binding"/>
    <property type="evidence" value="ECO:0007669"/>
    <property type="project" value="InterPro"/>
</dbReference>
<evidence type="ECO:0000313" key="4">
    <source>
        <dbReference type="Proteomes" id="UP000014500"/>
    </source>
</evidence>
<dbReference type="EnsemblMetazoa" id="SMAR005754-RA">
    <property type="protein sequence ID" value="SMAR005754-PA"/>
    <property type="gene ID" value="SMAR005754"/>
</dbReference>
<dbReference type="HOGENOM" id="CLU_000526_7_4_1"/>
<dbReference type="Gene3D" id="4.10.60.10">
    <property type="entry name" value="Zinc finger, CCHC-type"/>
    <property type="match status" value="1"/>
</dbReference>
<evidence type="ECO:0000313" key="3">
    <source>
        <dbReference type="EnsemblMetazoa" id="SMAR005754-PA"/>
    </source>
</evidence>
<dbReference type="OMA" id="YINISHW"/>
<dbReference type="InterPro" id="IPR036875">
    <property type="entry name" value="Znf_CCHC_sf"/>
</dbReference>
<organism evidence="3 4">
    <name type="scientific">Strigamia maritima</name>
    <name type="common">European centipede</name>
    <name type="synonym">Geophilus maritimus</name>
    <dbReference type="NCBI Taxonomy" id="126957"/>
    <lineage>
        <taxon>Eukaryota</taxon>
        <taxon>Metazoa</taxon>
        <taxon>Ecdysozoa</taxon>
        <taxon>Arthropoda</taxon>
        <taxon>Myriapoda</taxon>
        <taxon>Chilopoda</taxon>
        <taxon>Pleurostigmophora</taxon>
        <taxon>Geophilomorpha</taxon>
        <taxon>Linotaeniidae</taxon>
        <taxon>Strigamia</taxon>
    </lineage>
</organism>
<feature type="domain" description="CCHC-type" evidence="2">
    <location>
        <begin position="148"/>
        <end position="164"/>
    </location>
</feature>
<reference evidence="4" key="1">
    <citation type="submission" date="2011-05" db="EMBL/GenBank/DDBJ databases">
        <authorList>
            <person name="Richards S.R."/>
            <person name="Qu J."/>
            <person name="Jiang H."/>
            <person name="Jhangiani S.N."/>
            <person name="Agravi P."/>
            <person name="Goodspeed R."/>
            <person name="Gross S."/>
            <person name="Mandapat C."/>
            <person name="Jackson L."/>
            <person name="Mathew T."/>
            <person name="Pu L."/>
            <person name="Thornton R."/>
            <person name="Saada N."/>
            <person name="Wilczek-Boney K.B."/>
            <person name="Lee S."/>
            <person name="Kovar C."/>
            <person name="Wu Y."/>
            <person name="Scherer S.E."/>
            <person name="Worley K.C."/>
            <person name="Muzny D.M."/>
            <person name="Gibbs R."/>
        </authorList>
    </citation>
    <scope>NUCLEOTIDE SEQUENCE</scope>
    <source>
        <strain evidence="4">Brora</strain>
    </source>
</reference>
<dbReference type="eggNOG" id="ENOG502QR56">
    <property type="taxonomic scope" value="Eukaryota"/>
</dbReference>
<dbReference type="STRING" id="126957.T1IX23"/>
<dbReference type="InterPro" id="IPR001878">
    <property type="entry name" value="Znf_CCHC"/>
</dbReference>
<evidence type="ECO:0000256" key="1">
    <source>
        <dbReference type="SAM" id="MobiDB-lite"/>
    </source>
</evidence>
<dbReference type="Proteomes" id="UP000014500">
    <property type="component" value="Unassembled WGS sequence"/>
</dbReference>
<dbReference type="PhylomeDB" id="T1IX23"/>
<accession>T1IX23</accession>
<feature type="region of interest" description="Disordered" evidence="1">
    <location>
        <begin position="90"/>
        <end position="119"/>
    </location>
</feature>
<feature type="domain" description="CCHC-type" evidence="2">
    <location>
        <begin position="180"/>
        <end position="196"/>
    </location>
</feature>
<dbReference type="EMBL" id="AFFK01020017">
    <property type="status" value="NOT_ANNOTATED_CDS"/>
    <property type="molecule type" value="Genomic_DNA"/>
</dbReference>
<dbReference type="PANTHER" id="PTHR47331">
    <property type="entry name" value="PHD-TYPE DOMAIN-CONTAINING PROTEIN"/>
    <property type="match status" value="1"/>
</dbReference>
<dbReference type="SMART" id="SM00343">
    <property type="entry name" value="ZnF_C2HC"/>
    <property type="match status" value="2"/>
</dbReference>
<proteinExistence type="predicted"/>
<name>T1IX23_STRMM</name>
<keyword evidence="4" id="KW-1185">Reference proteome</keyword>
<evidence type="ECO:0000259" key="2">
    <source>
        <dbReference type="SMART" id="SM00343"/>
    </source>
</evidence>
<dbReference type="GO" id="GO:0003676">
    <property type="term" value="F:nucleic acid binding"/>
    <property type="evidence" value="ECO:0007669"/>
    <property type="project" value="InterPro"/>
</dbReference>
<dbReference type="AlphaFoldDB" id="T1IX23"/>